<accession>A0ABT3CTJ0</accession>
<keyword evidence="1" id="KW-0812">Transmembrane</keyword>
<reference evidence="2 3" key="1">
    <citation type="submission" date="2022-10" db="EMBL/GenBank/DDBJ databases">
        <title>Comparative genomics and taxonomic characterization of three novel marine species of genus Reichenbachiella exhibiting antioxidant and polysaccharide degradation activities.</title>
        <authorList>
            <person name="Muhammad N."/>
            <person name="Lee Y.-J."/>
            <person name="Ko J."/>
            <person name="Kim S.-G."/>
        </authorList>
    </citation>
    <scope>NUCLEOTIDE SEQUENCE [LARGE SCALE GENOMIC DNA]</scope>
    <source>
        <strain evidence="2 3">ABR2-5</strain>
    </source>
</reference>
<organism evidence="2 3">
    <name type="scientific">Reichenbachiella ulvae</name>
    <dbReference type="NCBI Taxonomy" id="2980104"/>
    <lineage>
        <taxon>Bacteria</taxon>
        <taxon>Pseudomonadati</taxon>
        <taxon>Bacteroidota</taxon>
        <taxon>Cytophagia</taxon>
        <taxon>Cytophagales</taxon>
        <taxon>Reichenbachiellaceae</taxon>
        <taxon>Reichenbachiella</taxon>
    </lineage>
</organism>
<evidence type="ECO:0000313" key="2">
    <source>
        <dbReference type="EMBL" id="MCV9386988.1"/>
    </source>
</evidence>
<proteinExistence type="predicted"/>
<sequence length="169" mass="18886">MGTFIAGIFFFILLLGLTFLITSIFTRFINASNGLKLARLIISGIVAGTIVLWFSVSPTTNDEVATIEQRPEGLLITLTGQRLFMVHDPISMLSRSTYADTFKIELPRSNGQINGEEIPTRSGSYSYSGTINIEQDLLLIDLYRNNTDDGTLDELSWNGTYKIHRQSKE</sequence>
<protein>
    <submittedName>
        <fullName evidence="2">Uncharacterized protein</fullName>
    </submittedName>
</protein>
<name>A0ABT3CTJ0_9BACT</name>
<dbReference type="RefSeq" id="WP_264137816.1">
    <property type="nucleotide sequence ID" value="NZ_JAOYOD010000001.1"/>
</dbReference>
<gene>
    <name evidence="2" type="ORF">N7U62_09960</name>
</gene>
<dbReference type="EMBL" id="JAOYOD010000001">
    <property type="protein sequence ID" value="MCV9386988.1"/>
    <property type="molecule type" value="Genomic_DNA"/>
</dbReference>
<evidence type="ECO:0000256" key="1">
    <source>
        <dbReference type="SAM" id="Phobius"/>
    </source>
</evidence>
<keyword evidence="1" id="KW-1133">Transmembrane helix</keyword>
<keyword evidence="3" id="KW-1185">Reference proteome</keyword>
<feature type="transmembrane region" description="Helical" evidence="1">
    <location>
        <begin position="37"/>
        <end position="56"/>
    </location>
</feature>
<evidence type="ECO:0000313" key="3">
    <source>
        <dbReference type="Proteomes" id="UP001300692"/>
    </source>
</evidence>
<feature type="transmembrane region" description="Helical" evidence="1">
    <location>
        <begin position="6"/>
        <end position="25"/>
    </location>
</feature>
<comment type="caution">
    <text evidence="2">The sequence shown here is derived from an EMBL/GenBank/DDBJ whole genome shotgun (WGS) entry which is preliminary data.</text>
</comment>
<keyword evidence="1" id="KW-0472">Membrane</keyword>
<dbReference type="Proteomes" id="UP001300692">
    <property type="component" value="Unassembled WGS sequence"/>
</dbReference>